<evidence type="ECO:0000313" key="2">
    <source>
        <dbReference type="Proteomes" id="UP000593998"/>
    </source>
</evidence>
<dbReference type="EMBL" id="CP062789">
    <property type="protein sequence ID" value="QOK22338.1"/>
    <property type="molecule type" value="Genomic_DNA"/>
</dbReference>
<name>A0A7L9IYI0_9MICO</name>
<dbReference type="Proteomes" id="UP000593998">
    <property type="component" value="Chromosome"/>
</dbReference>
<accession>A0A7L9IYI0</accession>
<protein>
    <submittedName>
        <fullName evidence="1">Uncharacterized protein</fullName>
    </submittedName>
</protein>
<sequence>MSTYIPTNAVHPTVAIMRPSDLSEGWQPGLTVNDVGGTHAVLVDDDFSKAIRISTPDGMPGPDAFREWKDTPREVHVYEFVKGNELESQMAFDRWVVDFAHNSVREECGYGPSDDASDEE</sequence>
<reference evidence="1 2" key="1">
    <citation type="submission" date="2020-10" db="EMBL/GenBank/DDBJ databases">
        <title>Janibacter indicus TT2 genome sequence.</title>
        <authorList>
            <person name="Lee K."/>
            <person name="Ganzorig M."/>
        </authorList>
    </citation>
    <scope>NUCLEOTIDE SEQUENCE [LARGE SCALE GENOMIC DNA]</scope>
    <source>
        <strain evidence="1 2">TT2</strain>
    </source>
</reference>
<evidence type="ECO:0000313" key="1">
    <source>
        <dbReference type="EMBL" id="QOK22338.1"/>
    </source>
</evidence>
<dbReference type="RefSeq" id="WP_192910851.1">
    <property type="nucleotide sequence ID" value="NZ_CP062789.1"/>
</dbReference>
<proteinExistence type="predicted"/>
<dbReference type="AlphaFoldDB" id="A0A7L9IYI0"/>
<organism evidence="1 2">
    <name type="scientific">Janibacter indicus</name>
    <dbReference type="NCBI Taxonomy" id="857417"/>
    <lineage>
        <taxon>Bacteria</taxon>
        <taxon>Bacillati</taxon>
        <taxon>Actinomycetota</taxon>
        <taxon>Actinomycetes</taxon>
        <taxon>Micrococcales</taxon>
        <taxon>Intrasporangiaceae</taxon>
        <taxon>Janibacter</taxon>
    </lineage>
</organism>
<gene>
    <name evidence="1" type="ORF">IGS73_14800</name>
</gene>